<keyword evidence="1" id="KW-0732">Signal</keyword>
<evidence type="ECO:0008006" key="4">
    <source>
        <dbReference type="Google" id="ProtNLM"/>
    </source>
</evidence>
<keyword evidence="3" id="KW-1185">Reference proteome</keyword>
<comment type="caution">
    <text evidence="2">The sequence shown here is derived from an EMBL/GenBank/DDBJ whole genome shotgun (WGS) entry which is preliminary data.</text>
</comment>
<name>A0A8X8I8H9_9BACT</name>
<gene>
    <name evidence="2" type="ORF">SAMN05444410_101119</name>
</gene>
<proteinExistence type="predicted"/>
<dbReference type="Proteomes" id="UP000198711">
    <property type="component" value="Unassembled WGS sequence"/>
</dbReference>
<reference evidence="2 3" key="1">
    <citation type="submission" date="2016-10" db="EMBL/GenBank/DDBJ databases">
        <authorList>
            <person name="Varghese N."/>
            <person name="Submissions S."/>
        </authorList>
    </citation>
    <scope>NUCLEOTIDE SEQUENCE [LARGE SCALE GENOMIC DNA]</scope>
    <source>
        <strain evidence="2 3">DSM 25353</strain>
    </source>
</reference>
<organism evidence="2 3">
    <name type="scientific">Hydrobacter penzbergensis</name>
    <dbReference type="NCBI Taxonomy" id="1235997"/>
    <lineage>
        <taxon>Bacteria</taxon>
        <taxon>Pseudomonadati</taxon>
        <taxon>Bacteroidota</taxon>
        <taxon>Chitinophagia</taxon>
        <taxon>Chitinophagales</taxon>
        <taxon>Chitinophagaceae</taxon>
        <taxon>Hydrobacter</taxon>
    </lineage>
</organism>
<accession>A0A8X8I8H9</accession>
<dbReference type="RefSeq" id="WP_092721313.1">
    <property type="nucleotide sequence ID" value="NZ_FNNO01000001.1"/>
</dbReference>
<dbReference type="EMBL" id="FNNO01000001">
    <property type="protein sequence ID" value="SDW05267.1"/>
    <property type="molecule type" value="Genomic_DNA"/>
</dbReference>
<dbReference type="AlphaFoldDB" id="A0A8X8I8H9"/>
<evidence type="ECO:0000313" key="2">
    <source>
        <dbReference type="EMBL" id="SDW05267.1"/>
    </source>
</evidence>
<feature type="chain" id="PRO_5036490813" description="Lipoprotein" evidence="1">
    <location>
        <begin position="22"/>
        <end position="284"/>
    </location>
</feature>
<feature type="signal peptide" evidence="1">
    <location>
        <begin position="1"/>
        <end position="21"/>
    </location>
</feature>
<evidence type="ECO:0000256" key="1">
    <source>
        <dbReference type="SAM" id="SignalP"/>
    </source>
</evidence>
<protein>
    <recommendedName>
        <fullName evidence="4">Lipoprotein</fullName>
    </recommendedName>
</protein>
<sequence>MKRIHVLISGASLLCCFLLIACSSSRNVQQQEPASKGSWQANKLTIDGSDSDWTAPLLFEYNKKEKFHYAVTNDQTNLYVMLRSSDENTQQEILRGGLTVLFNTHAVNEEHGAAGIVYPTGNIPKGPMNGRQEYNNNRHIALNNAQDYSLFGFNTVKSLENYDYGKENKEGIQVSVGMNATGELIYEAVIPFSALFNRGSAVNQGGRSLSVGFVIDPVPVDPSARGGRRGPGIGIGGGFGFGSFGSGGGLGISIGTGGGLGRGGRQRMPESTRVWREIILAKAG</sequence>
<evidence type="ECO:0000313" key="3">
    <source>
        <dbReference type="Proteomes" id="UP000198711"/>
    </source>
</evidence>
<dbReference type="PROSITE" id="PS51257">
    <property type="entry name" value="PROKAR_LIPOPROTEIN"/>
    <property type="match status" value="1"/>
</dbReference>